<proteinExistence type="predicted"/>
<evidence type="ECO:0000256" key="1">
    <source>
        <dbReference type="ARBA" id="ARBA00022801"/>
    </source>
</evidence>
<dbReference type="InterPro" id="IPR013094">
    <property type="entry name" value="AB_hydrolase_3"/>
</dbReference>
<comment type="caution">
    <text evidence="3">The sequence shown here is derived from an EMBL/GenBank/DDBJ whole genome shotgun (WGS) entry which is preliminary data.</text>
</comment>
<protein>
    <recommendedName>
        <fullName evidence="2">Alpha/beta hydrolase fold-3 domain-containing protein</fullName>
    </recommendedName>
</protein>
<reference evidence="3" key="1">
    <citation type="submission" date="2021-02" db="EMBL/GenBank/DDBJ databases">
        <title>Genome sequence of Rhodospirillales sp. strain TMPK1 isolated from soil.</title>
        <authorList>
            <person name="Nakai R."/>
            <person name="Kusada H."/>
            <person name="Tamaki H."/>
        </authorList>
    </citation>
    <scope>NUCLEOTIDE SEQUENCE</scope>
    <source>
        <strain evidence="3">TMPK1</strain>
    </source>
</reference>
<dbReference type="GO" id="GO:0016787">
    <property type="term" value="F:hydrolase activity"/>
    <property type="evidence" value="ECO:0007669"/>
    <property type="project" value="UniProtKB-KW"/>
</dbReference>
<dbReference type="PANTHER" id="PTHR48081">
    <property type="entry name" value="AB HYDROLASE SUPERFAMILY PROTEIN C4A8.06C"/>
    <property type="match status" value="1"/>
</dbReference>
<dbReference type="InterPro" id="IPR050300">
    <property type="entry name" value="GDXG_lipolytic_enzyme"/>
</dbReference>
<evidence type="ECO:0000313" key="3">
    <source>
        <dbReference type="EMBL" id="GIL41314.1"/>
    </source>
</evidence>
<gene>
    <name evidence="3" type="ORF">TMPK1_35510</name>
</gene>
<organism evidence="3 4">
    <name type="scientific">Roseiterribacter gracilis</name>
    <dbReference type="NCBI Taxonomy" id="2812848"/>
    <lineage>
        <taxon>Bacteria</taxon>
        <taxon>Pseudomonadati</taxon>
        <taxon>Pseudomonadota</taxon>
        <taxon>Alphaproteobacteria</taxon>
        <taxon>Rhodospirillales</taxon>
        <taxon>Roseiterribacteraceae</taxon>
        <taxon>Roseiterribacter</taxon>
    </lineage>
</organism>
<feature type="domain" description="Alpha/beta hydrolase fold-3" evidence="2">
    <location>
        <begin position="69"/>
        <end position="169"/>
    </location>
</feature>
<sequence length="258" mass="27969">MTLDWRRLSRDELDRGLNNSAAVANSSEILAGWDQRGRALRSTRELIYGPAPRNRIDLFGERVGAPLFVFVHGGYWQARSRENFYFLAEGPLARGFNAAFVGYTLAPDASLDAIVGEVRSALDLLDRELGAPLFLGGWSAGGHLAVTVSDRPSVYGTLAISGIYDLEPIRHSYLNDKLQLDEAAARRNSPIHRPRAQTPLALAVGSAELPLVHDQTLAYAAANDLPVQELDGANHFTILDALAAPDGALTETLVRLAS</sequence>
<evidence type="ECO:0000313" key="4">
    <source>
        <dbReference type="Proteomes" id="UP000681075"/>
    </source>
</evidence>
<keyword evidence="4" id="KW-1185">Reference proteome</keyword>
<keyword evidence="1" id="KW-0378">Hydrolase</keyword>
<dbReference type="Pfam" id="PF07859">
    <property type="entry name" value="Abhydrolase_3"/>
    <property type="match status" value="1"/>
</dbReference>
<evidence type="ECO:0000259" key="2">
    <source>
        <dbReference type="Pfam" id="PF07859"/>
    </source>
</evidence>
<dbReference type="PANTHER" id="PTHR48081:SF33">
    <property type="entry name" value="KYNURENINE FORMAMIDASE"/>
    <property type="match status" value="1"/>
</dbReference>
<name>A0A8S8XFA3_9PROT</name>
<dbReference type="RefSeq" id="WP_420244749.1">
    <property type="nucleotide sequence ID" value="NZ_BOPV01000001.1"/>
</dbReference>
<accession>A0A8S8XFA3</accession>
<dbReference type="AlphaFoldDB" id="A0A8S8XFA3"/>
<dbReference type="InterPro" id="IPR029058">
    <property type="entry name" value="AB_hydrolase_fold"/>
</dbReference>
<dbReference type="EMBL" id="BOPV01000001">
    <property type="protein sequence ID" value="GIL41314.1"/>
    <property type="molecule type" value="Genomic_DNA"/>
</dbReference>
<dbReference type="Gene3D" id="3.40.50.1820">
    <property type="entry name" value="alpha/beta hydrolase"/>
    <property type="match status" value="1"/>
</dbReference>
<dbReference type="Proteomes" id="UP000681075">
    <property type="component" value="Unassembled WGS sequence"/>
</dbReference>
<dbReference type="SUPFAM" id="SSF53474">
    <property type="entry name" value="alpha/beta-Hydrolases"/>
    <property type="match status" value="1"/>
</dbReference>